<dbReference type="EMBL" id="CVQH01020306">
    <property type="protein sequence ID" value="CRK26903.1"/>
    <property type="molecule type" value="Genomic_DNA"/>
</dbReference>
<feature type="domain" description="CBM1" evidence="13">
    <location>
        <begin position="305"/>
        <end position="341"/>
    </location>
</feature>
<dbReference type="PANTHER" id="PTHR38050">
    <property type="match status" value="1"/>
</dbReference>
<dbReference type="Proteomes" id="UP000044602">
    <property type="component" value="Unassembled WGS sequence"/>
</dbReference>
<keyword evidence="6 11" id="KW-0378">Hydrolase</keyword>
<evidence type="ECO:0000256" key="1">
    <source>
        <dbReference type="ARBA" id="ARBA00004613"/>
    </source>
</evidence>
<dbReference type="PANTHER" id="PTHR38050:SF1">
    <property type="entry name" value="FERULOYL ESTERASE C"/>
    <property type="match status" value="1"/>
</dbReference>
<keyword evidence="4 11" id="KW-0858">Xylan degradation</keyword>
<evidence type="ECO:0000256" key="2">
    <source>
        <dbReference type="ARBA" id="ARBA00010278"/>
    </source>
</evidence>
<reference evidence="14 15" key="1">
    <citation type="submission" date="2015-05" db="EMBL/GenBank/DDBJ databases">
        <authorList>
            <person name="Wang D.B."/>
            <person name="Wang M."/>
        </authorList>
    </citation>
    <scope>NUCLEOTIDE SEQUENCE [LARGE SCALE GENOMIC DNA]</scope>
    <source>
        <strain evidence="14">VL1</strain>
    </source>
</reference>
<comment type="similarity">
    <text evidence="2 11">Belongs to the faeC family.</text>
</comment>
<dbReference type="GO" id="GO:0030248">
    <property type="term" value="F:cellulose binding"/>
    <property type="evidence" value="ECO:0007669"/>
    <property type="project" value="InterPro"/>
</dbReference>
<dbReference type="AlphaFoldDB" id="A0A0G4LXT4"/>
<dbReference type="STRING" id="100787.A0A0G4LXT4"/>
<name>A0A0G4LXT4_VERLO</name>
<dbReference type="GO" id="GO:0005576">
    <property type="term" value="C:extracellular region"/>
    <property type="evidence" value="ECO:0007669"/>
    <property type="project" value="UniProtKB-SubCell"/>
</dbReference>
<keyword evidence="5 11" id="KW-0732">Signal</keyword>
<dbReference type="InterPro" id="IPR000254">
    <property type="entry name" value="CBD"/>
</dbReference>
<dbReference type="GO" id="GO:0045493">
    <property type="term" value="P:xylan catabolic process"/>
    <property type="evidence" value="ECO:0007669"/>
    <property type="project" value="UniProtKB-UniRule"/>
</dbReference>
<dbReference type="PROSITE" id="PS51164">
    <property type="entry name" value="CBM1_2"/>
    <property type="match status" value="1"/>
</dbReference>
<keyword evidence="15" id="KW-1185">Reference proteome</keyword>
<evidence type="ECO:0000313" key="15">
    <source>
        <dbReference type="Proteomes" id="UP000044602"/>
    </source>
</evidence>
<comment type="subcellular location">
    <subcellularLocation>
        <location evidence="1 11">Secreted</location>
    </subcellularLocation>
</comment>
<keyword evidence="8 11" id="KW-0624">Polysaccharide degradation</keyword>
<feature type="signal peptide" evidence="11">
    <location>
        <begin position="1"/>
        <end position="21"/>
    </location>
</feature>
<dbReference type="GO" id="GO:0030600">
    <property type="term" value="F:feruloyl esterase activity"/>
    <property type="evidence" value="ECO:0007669"/>
    <property type="project" value="UniProtKB-UniRule"/>
</dbReference>
<evidence type="ECO:0000256" key="9">
    <source>
        <dbReference type="ARBA" id="ARBA00025250"/>
    </source>
</evidence>
<organism evidence="14 15">
    <name type="scientific">Verticillium longisporum</name>
    <name type="common">Verticillium dahliae var. longisporum</name>
    <dbReference type="NCBI Taxonomy" id="100787"/>
    <lineage>
        <taxon>Eukaryota</taxon>
        <taxon>Fungi</taxon>
        <taxon>Dikarya</taxon>
        <taxon>Ascomycota</taxon>
        <taxon>Pezizomycotina</taxon>
        <taxon>Sordariomycetes</taxon>
        <taxon>Hypocreomycetidae</taxon>
        <taxon>Glomerellales</taxon>
        <taxon>Plectosphaerellaceae</taxon>
        <taxon>Verticillium</taxon>
    </lineage>
</organism>
<evidence type="ECO:0000256" key="3">
    <source>
        <dbReference type="ARBA" id="ARBA00022525"/>
    </source>
</evidence>
<gene>
    <name evidence="14" type="ORF">BN1708_000689</name>
</gene>
<dbReference type="PROSITE" id="PS00562">
    <property type="entry name" value="CBM1_1"/>
    <property type="match status" value="1"/>
</dbReference>
<proteinExistence type="inferred from homology"/>
<dbReference type="SUPFAM" id="SSF57180">
    <property type="entry name" value="Cellulose-binding domain"/>
    <property type="match status" value="1"/>
</dbReference>
<evidence type="ECO:0000256" key="5">
    <source>
        <dbReference type="ARBA" id="ARBA00022729"/>
    </source>
</evidence>
<dbReference type="EC" id="3.1.1.73" evidence="11"/>
<dbReference type="InterPro" id="IPR029058">
    <property type="entry name" value="AB_hydrolase_fold"/>
</dbReference>
<comment type="catalytic activity">
    <reaction evidence="10 11">
        <text>feruloyl-polysaccharide + H2O = ferulate + polysaccharide.</text>
        <dbReference type="EC" id="3.1.1.73"/>
    </reaction>
</comment>
<evidence type="ECO:0000259" key="13">
    <source>
        <dbReference type="PROSITE" id="PS51164"/>
    </source>
</evidence>
<evidence type="ECO:0000256" key="10">
    <source>
        <dbReference type="ARBA" id="ARBA00034075"/>
    </source>
</evidence>
<keyword evidence="7 11" id="KW-0119">Carbohydrate metabolism</keyword>
<dbReference type="SMART" id="SM00236">
    <property type="entry name" value="fCBD"/>
    <property type="match status" value="1"/>
</dbReference>
<feature type="compositionally biased region" description="Pro residues" evidence="12">
    <location>
        <begin position="271"/>
        <end position="301"/>
    </location>
</feature>
<evidence type="ECO:0000256" key="8">
    <source>
        <dbReference type="ARBA" id="ARBA00023326"/>
    </source>
</evidence>
<sequence>MQSLATLFLLLLAASVQNVLARTPGCGKTPPSSGTKNIGDRQYILQIPANYNANREYRLVFGFHWLGGNMGNVAPNYYGLRALAEESTIFVAPNGLNAGWANSGDSDITFVDQILAQVQDALCVDETQRFATGFSYGGAMSNALACARPNIWRAVSVIAGARLSGCSGGTTPVAYLGIHGVIDSVLPISNGHELRDRFLRLNGCAAQNAPEPPGGSNAHIKTEYSCREGFPVWWIAHGGDHVPEHRGQGTENWIATETWTFFTQAVGGGSSPPPPPTVPPTTPPAVPPAVPPTTPPVPPPGGGGSCAARWAQCGGQGWSGATCCQSGSTCRAQNQWYSQCL</sequence>
<dbReference type="InterPro" id="IPR035971">
    <property type="entry name" value="CBD_sf"/>
</dbReference>
<protein>
    <recommendedName>
        <fullName evidence="11">Feruloyl esterase C</fullName>
        <ecNumber evidence="11">3.1.1.73</ecNumber>
    </recommendedName>
    <alternativeName>
        <fullName evidence="11">Ferulic acid esterase C</fullName>
    </alternativeName>
</protein>
<evidence type="ECO:0000256" key="4">
    <source>
        <dbReference type="ARBA" id="ARBA00022651"/>
    </source>
</evidence>
<evidence type="ECO:0000256" key="7">
    <source>
        <dbReference type="ARBA" id="ARBA00023277"/>
    </source>
</evidence>
<accession>A0A0G4LXT4</accession>
<evidence type="ECO:0000313" key="14">
    <source>
        <dbReference type="EMBL" id="CRK26903.1"/>
    </source>
</evidence>
<evidence type="ECO:0000256" key="11">
    <source>
        <dbReference type="RuleBase" id="RU367094"/>
    </source>
</evidence>
<dbReference type="Pfam" id="PF00734">
    <property type="entry name" value="CBM_1"/>
    <property type="match status" value="1"/>
</dbReference>
<feature type="chain" id="PRO_5027146859" description="Feruloyl esterase C" evidence="11">
    <location>
        <begin position="22"/>
        <end position="341"/>
    </location>
</feature>
<dbReference type="Gene3D" id="3.40.50.1820">
    <property type="entry name" value="alpha/beta hydrolase"/>
    <property type="match status" value="1"/>
</dbReference>
<dbReference type="InterPro" id="IPR043595">
    <property type="entry name" value="FaeB/C/D"/>
</dbReference>
<dbReference type="ESTHER" id="verdv-g2wvq8">
    <property type="family name" value="FaeC"/>
</dbReference>
<keyword evidence="3 11" id="KW-0964">Secreted</keyword>
<feature type="region of interest" description="Disordered" evidence="12">
    <location>
        <begin position="266"/>
        <end position="302"/>
    </location>
</feature>
<dbReference type="SUPFAM" id="SSF53474">
    <property type="entry name" value="alpha/beta-Hydrolases"/>
    <property type="match status" value="1"/>
</dbReference>
<comment type="function">
    <text evidence="9 11">Involved in degradation of plant cell walls. Hydrolyzes the feruloyl-arabinose ester bond in arabinoxylans, and the feruloyl-galactose ester bond in pectin. Active against paranitrophenyl-acetate, methyl ferulate and wheat arabinoxylan.</text>
</comment>
<evidence type="ECO:0000256" key="12">
    <source>
        <dbReference type="SAM" id="MobiDB-lite"/>
    </source>
</evidence>
<evidence type="ECO:0000256" key="6">
    <source>
        <dbReference type="ARBA" id="ARBA00022801"/>
    </source>
</evidence>